<gene>
    <name evidence="3" type="ORF">PtrM4_010500</name>
</gene>
<dbReference type="PANTHER" id="PTHR46910:SF5">
    <property type="entry name" value="ZN(II)2CYS6 TRANSCRIPTION FACTOR (EUROFUNG)"/>
    <property type="match status" value="1"/>
</dbReference>
<dbReference type="Pfam" id="PF00172">
    <property type="entry name" value="Zn_clus"/>
    <property type="match status" value="1"/>
</dbReference>
<dbReference type="EMBL" id="NQIK02000001">
    <property type="protein sequence ID" value="KAF7576810.1"/>
    <property type="molecule type" value="Genomic_DNA"/>
</dbReference>
<sequence length="705" mass="79907">MTMKLACLRCKRKKIKCDRADPICHQCITGKAECQYVERRQRPRPAQQKAVVQHLSQRLEMLEKQISASSDTSSPSESFKTPGREVVQKATPITSPKGSWNVPANGQDSWIYRLATDTRRNFQNQATPVATPTQSIDNAMLSLNEALDDLGKLRIRTDAINVDFKLSPVEARACIDGFVSVMNAMVIPDWFAPNMIDLELLRAITDVIDSPYVNIDPGVRVMYFNALYYGLEQSEGPGCDLAAKAYMKVLESVPAWLESTTEANADGPTAAMTSWTTIIMHDYELSWKFHCKSYQHIKSQGINQIDATPAKNFAEESQRNSFRLFYWHVMSVDVLFRLFYGKPTVVRWLSDNIRPPSIFTPDNMHPTAFHTMITITWIRYTVLTVEIIDYVDNRVQDRTDPSVAQKVNECCLQLEEMMEEWRLEELMDDQRTTDDQRCLIADFIMNVYTTIIGIQRLIKKSKPDEISLRAARKVSNIILDFQIDPTLNAKTKSITNHFITFYPFCVVFTLYEYILACPNPEDCESDIVGLENIGIAMTEACVTHKDLAPFAKTINALNRVSRTLQEERRKNIATPRATAAREGEEETQYHNNTAHGRVDQQPHQQQHPPHTSFDTIQNLVANELPDFDMSAFASMPDFSMNVEGDFQSHGFFRALENDLVMKNWPTGDWWDLSGGGAGGVNETMGQGPASGDIQPSQYSYPTPNP</sequence>
<dbReference type="GeneID" id="6340145"/>
<dbReference type="Proteomes" id="UP000245464">
    <property type="component" value="Chromosome 1"/>
</dbReference>
<dbReference type="PROSITE" id="PS50048">
    <property type="entry name" value="ZN2_CY6_FUNGAL_2"/>
    <property type="match status" value="1"/>
</dbReference>
<dbReference type="KEGG" id="ptrr:6340145"/>
<dbReference type="AlphaFoldDB" id="A0A317AH92"/>
<feature type="region of interest" description="Disordered" evidence="2">
    <location>
        <begin position="566"/>
        <end position="589"/>
    </location>
</feature>
<dbReference type="PANTHER" id="PTHR46910">
    <property type="entry name" value="TRANSCRIPTION FACTOR PDR1"/>
    <property type="match status" value="1"/>
</dbReference>
<dbReference type="InterPro" id="IPR050987">
    <property type="entry name" value="AtrR-like"/>
</dbReference>
<evidence type="ECO:0000256" key="1">
    <source>
        <dbReference type="ARBA" id="ARBA00023242"/>
    </source>
</evidence>
<feature type="region of interest" description="Disordered" evidence="2">
    <location>
        <begin position="65"/>
        <end position="99"/>
    </location>
</feature>
<feature type="region of interest" description="Disordered" evidence="2">
    <location>
        <begin position="678"/>
        <end position="705"/>
    </location>
</feature>
<dbReference type="SMART" id="SM00066">
    <property type="entry name" value="GAL4"/>
    <property type="match status" value="1"/>
</dbReference>
<dbReference type="CDD" id="cd00067">
    <property type="entry name" value="GAL4"/>
    <property type="match status" value="1"/>
</dbReference>
<feature type="compositionally biased region" description="Polar residues" evidence="2">
    <location>
        <begin position="693"/>
        <end position="705"/>
    </location>
</feature>
<feature type="compositionally biased region" description="Low complexity" evidence="2">
    <location>
        <begin position="67"/>
        <end position="78"/>
    </location>
</feature>
<comment type="caution">
    <text evidence="3">The sequence shown here is derived from an EMBL/GenBank/DDBJ whole genome shotgun (WGS) entry which is preliminary data.</text>
</comment>
<name>A0A317AH92_9PLEO</name>
<evidence type="ECO:0000313" key="4">
    <source>
        <dbReference type="Proteomes" id="UP000245464"/>
    </source>
</evidence>
<evidence type="ECO:0000313" key="3">
    <source>
        <dbReference type="EMBL" id="KAF7576810.1"/>
    </source>
</evidence>
<protein>
    <submittedName>
        <fullName evidence="3">Zn-clus domain containing protein</fullName>
    </submittedName>
</protein>
<organism evidence="3 4">
    <name type="scientific">Pyrenophora tritici-repentis</name>
    <dbReference type="NCBI Taxonomy" id="45151"/>
    <lineage>
        <taxon>Eukaryota</taxon>
        <taxon>Fungi</taxon>
        <taxon>Dikarya</taxon>
        <taxon>Ascomycota</taxon>
        <taxon>Pezizomycotina</taxon>
        <taxon>Dothideomycetes</taxon>
        <taxon>Pleosporomycetidae</taxon>
        <taxon>Pleosporales</taxon>
        <taxon>Pleosporineae</taxon>
        <taxon>Pleosporaceae</taxon>
        <taxon>Pyrenophora</taxon>
    </lineage>
</organism>
<reference evidence="3 4" key="1">
    <citation type="journal article" date="2018" name="BMC Genomics">
        <title>Comparative genomics of the wheat fungal pathogen Pyrenophora tritici-repentis reveals chromosomal variations and genome plasticity.</title>
        <authorList>
            <person name="Moolhuijzen P."/>
            <person name="See P.T."/>
            <person name="Hane J.K."/>
            <person name="Shi G."/>
            <person name="Liu Z."/>
            <person name="Oliver R.P."/>
            <person name="Moffat C.S."/>
        </authorList>
    </citation>
    <scope>NUCLEOTIDE SEQUENCE [LARGE SCALE GENOMIC DNA]</scope>
    <source>
        <strain evidence="3">M4</strain>
    </source>
</reference>
<dbReference type="InterPro" id="IPR001138">
    <property type="entry name" value="Zn2Cys6_DnaBD"/>
</dbReference>
<dbReference type="PROSITE" id="PS00463">
    <property type="entry name" value="ZN2_CY6_FUNGAL_1"/>
    <property type="match status" value="1"/>
</dbReference>
<keyword evidence="1" id="KW-0539">Nucleus</keyword>
<dbReference type="GO" id="GO:0000981">
    <property type="term" value="F:DNA-binding transcription factor activity, RNA polymerase II-specific"/>
    <property type="evidence" value="ECO:0007669"/>
    <property type="project" value="InterPro"/>
</dbReference>
<evidence type="ECO:0000256" key="2">
    <source>
        <dbReference type="SAM" id="MobiDB-lite"/>
    </source>
</evidence>
<dbReference type="Gene3D" id="4.10.240.10">
    <property type="entry name" value="Zn(2)-C6 fungal-type DNA-binding domain"/>
    <property type="match status" value="1"/>
</dbReference>
<dbReference type="SUPFAM" id="SSF57701">
    <property type="entry name" value="Zn2/Cys6 DNA-binding domain"/>
    <property type="match status" value="1"/>
</dbReference>
<dbReference type="RefSeq" id="XP_001931036.2">
    <property type="nucleotide sequence ID" value="XM_001931001.2"/>
</dbReference>
<accession>A0A317AH92</accession>
<proteinExistence type="predicted"/>
<dbReference type="InterPro" id="IPR036864">
    <property type="entry name" value="Zn2-C6_fun-type_DNA-bd_sf"/>
</dbReference>
<dbReference type="CDD" id="cd12148">
    <property type="entry name" value="fungal_TF_MHR"/>
    <property type="match status" value="1"/>
</dbReference>
<dbReference type="GO" id="GO:0008270">
    <property type="term" value="F:zinc ion binding"/>
    <property type="evidence" value="ECO:0007669"/>
    <property type="project" value="InterPro"/>
</dbReference>